<dbReference type="Proteomes" id="UP000009168">
    <property type="component" value="Unassembled WGS sequence"/>
</dbReference>
<dbReference type="OrthoDB" id="6162209at2759"/>
<protein>
    <recommendedName>
        <fullName evidence="4">Zinc finger lsd1 subclass family protein</fullName>
    </recommendedName>
</protein>
<dbReference type="Gene3D" id="2.10.220.10">
    <property type="entry name" value="Hormone Receptor, Insulin-like Growth Factor Receptor 1, Chain A, domain 2"/>
    <property type="match status" value="1"/>
</dbReference>
<dbReference type="SUPFAM" id="SSF57184">
    <property type="entry name" value="Growth factor receptor domain"/>
    <property type="match status" value="2"/>
</dbReference>
<reference evidence="3" key="1">
    <citation type="journal article" date="2006" name="PLoS Biol.">
        <title>Macronuclear genome sequence of the ciliate Tetrahymena thermophila, a model eukaryote.</title>
        <authorList>
            <person name="Eisen J.A."/>
            <person name="Coyne R.S."/>
            <person name="Wu M."/>
            <person name="Wu D."/>
            <person name="Thiagarajan M."/>
            <person name="Wortman J.R."/>
            <person name="Badger J.H."/>
            <person name="Ren Q."/>
            <person name="Amedeo P."/>
            <person name="Jones K.M."/>
            <person name="Tallon L.J."/>
            <person name="Delcher A.L."/>
            <person name="Salzberg S.L."/>
            <person name="Silva J.C."/>
            <person name="Haas B.J."/>
            <person name="Majoros W.H."/>
            <person name="Farzad M."/>
            <person name="Carlton J.M."/>
            <person name="Smith R.K. Jr."/>
            <person name="Garg J."/>
            <person name="Pearlman R.E."/>
            <person name="Karrer K.M."/>
            <person name="Sun L."/>
            <person name="Manning G."/>
            <person name="Elde N.C."/>
            <person name="Turkewitz A.P."/>
            <person name="Asai D.J."/>
            <person name="Wilkes D.E."/>
            <person name="Wang Y."/>
            <person name="Cai H."/>
            <person name="Collins K."/>
            <person name="Stewart B.A."/>
            <person name="Lee S.R."/>
            <person name="Wilamowska K."/>
            <person name="Weinberg Z."/>
            <person name="Ruzzo W.L."/>
            <person name="Wloga D."/>
            <person name="Gaertig J."/>
            <person name="Frankel J."/>
            <person name="Tsao C.-C."/>
            <person name="Gorovsky M.A."/>
            <person name="Keeling P.J."/>
            <person name="Waller R.F."/>
            <person name="Patron N.J."/>
            <person name="Cherry J.M."/>
            <person name="Stover N.A."/>
            <person name="Krieger C.J."/>
            <person name="del Toro C."/>
            <person name="Ryder H.F."/>
            <person name="Williamson S.C."/>
            <person name="Barbeau R.A."/>
            <person name="Hamilton E.P."/>
            <person name="Orias E."/>
        </authorList>
    </citation>
    <scope>NUCLEOTIDE SEQUENCE [LARGE SCALE GENOMIC DNA]</scope>
    <source>
        <strain evidence="3">SB210</strain>
    </source>
</reference>
<dbReference type="HOGENOM" id="CLU_222930_0_0_1"/>
<dbReference type="KEGG" id="tet:TTHERM_00895870"/>
<dbReference type="AlphaFoldDB" id="Q22E41"/>
<evidence type="ECO:0000313" key="3">
    <source>
        <dbReference type="Proteomes" id="UP000009168"/>
    </source>
</evidence>
<proteinExistence type="predicted"/>
<dbReference type="InterPro" id="IPR009030">
    <property type="entry name" value="Growth_fac_rcpt_cys_sf"/>
</dbReference>
<gene>
    <name evidence="2" type="ORF">TTHERM_00895870</name>
</gene>
<dbReference type="GeneID" id="7835606"/>
<accession>Q22E41</accession>
<feature type="signal peptide" evidence="1">
    <location>
        <begin position="1"/>
        <end position="25"/>
    </location>
</feature>
<feature type="chain" id="PRO_5004200999" description="Zinc finger lsd1 subclass family protein" evidence="1">
    <location>
        <begin position="26"/>
        <end position="644"/>
    </location>
</feature>
<dbReference type="EMBL" id="GG662758">
    <property type="protein sequence ID" value="EAR83573.2"/>
    <property type="molecule type" value="Genomic_DNA"/>
</dbReference>
<organism evidence="2 3">
    <name type="scientific">Tetrahymena thermophila (strain SB210)</name>
    <dbReference type="NCBI Taxonomy" id="312017"/>
    <lineage>
        <taxon>Eukaryota</taxon>
        <taxon>Sar</taxon>
        <taxon>Alveolata</taxon>
        <taxon>Ciliophora</taxon>
        <taxon>Intramacronucleata</taxon>
        <taxon>Oligohymenophorea</taxon>
        <taxon>Hymenostomatida</taxon>
        <taxon>Tetrahymenina</taxon>
        <taxon>Tetrahymenidae</taxon>
        <taxon>Tetrahymena</taxon>
    </lineage>
</organism>
<keyword evidence="3" id="KW-1185">Reference proteome</keyword>
<evidence type="ECO:0000256" key="1">
    <source>
        <dbReference type="SAM" id="SignalP"/>
    </source>
</evidence>
<evidence type="ECO:0008006" key="4">
    <source>
        <dbReference type="Google" id="ProtNLM"/>
    </source>
</evidence>
<dbReference type="SMART" id="SM00261">
    <property type="entry name" value="FU"/>
    <property type="match status" value="2"/>
</dbReference>
<keyword evidence="1" id="KW-0732">Signal</keyword>
<evidence type="ECO:0000313" key="2">
    <source>
        <dbReference type="EMBL" id="EAR83573.2"/>
    </source>
</evidence>
<dbReference type="InterPro" id="IPR006212">
    <property type="entry name" value="Furin_repeat"/>
</dbReference>
<dbReference type="RefSeq" id="XP_001031236.2">
    <property type="nucleotide sequence ID" value="XM_001031236.2"/>
</dbReference>
<dbReference type="InParanoid" id="Q22E41"/>
<name>Q22E41_TETTS</name>
<sequence length="644" mass="73505">MQKKLSFIIQVIGWIICYLSDFVNSDCSTGTYQNELSGNCDNCYVGCSTCTGYQQKDCLDCLPTFKKIQLSNQFICSLCPQGQFYDDSASKCLNCNFDCDVNCDFGYYRNPINQLCEKCTTQVSNSTNCLVEYTYYDQNGKPTSFSVKPLICDDTYQLQYSQCTCQIGVYRDSYSCTTCTDPNCMICYSFNSCSQYNKNSYCKYFYGYDSYYGCFNSYCRPLQFKLFDPKSNSFKCVSACPIGYTANLQTFSCIQNNCTGDISQLINGTCFYRTCPSGYYFQQFQDLKTPSKCIVIDNPNCMYQLDEYPTCLFCQNSYIYNNGYCVAHCQGNDPQNDLLYYQESGKCNYCWKSYCSSSQFEYTYIINDVSYIGNNCPNNYQNVNKKCVLCSNPKMIKCDTPETTKYLCDWGENNTTPDCQKYDLTKLTQNSFDGYGNIQNYSQCYNYDPITKLLDGVDQQICAQCAPNFFNIFGSCIDDCPNQTFKNTISMACETPIQNCAQYYQQSKQPLCTTCLIGYVLYKSYPSDTCVLYSSCKNGFFYDLQQGYCNQCQANCDECLSNLKCTKPSAGYVLYNFQPVNKCPQGTYLSGNSCQNCGYLFTQILYVVQISFLINLKLSARIVIYPVLSVINQPLNVYSVLIQL</sequence>